<evidence type="ECO:0000313" key="4">
    <source>
        <dbReference type="EMBL" id="AYC29463.1"/>
    </source>
</evidence>
<comment type="similarity">
    <text evidence="1">Belongs to the DedA family.</text>
</comment>
<feature type="domain" description="VTT" evidence="3">
    <location>
        <begin position="32"/>
        <end position="155"/>
    </location>
</feature>
<proteinExistence type="inferred from homology"/>
<feature type="transmembrane region" description="Helical" evidence="2">
    <location>
        <begin position="51"/>
        <end position="73"/>
    </location>
</feature>
<keyword evidence="2" id="KW-0812">Transmembrane</keyword>
<accession>A0A385YVD6</accession>
<dbReference type="InterPro" id="IPR032816">
    <property type="entry name" value="VTT_dom"/>
</dbReference>
<dbReference type="AlphaFoldDB" id="A0A385YVD6"/>
<dbReference type="GO" id="GO:0005886">
    <property type="term" value="C:plasma membrane"/>
    <property type="evidence" value="ECO:0007669"/>
    <property type="project" value="TreeGrafter"/>
</dbReference>
<keyword evidence="2" id="KW-1133">Transmembrane helix</keyword>
<keyword evidence="2" id="KW-0472">Membrane</keyword>
<evidence type="ECO:0000259" key="3">
    <source>
        <dbReference type="Pfam" id="PF09335"/>
    </source>
</evidence>
<sequence>MNLSVLNDFIDQFGYFAMFLINWLLLFGLPLPNEIAASFSGYITATRNLNASIAFFSAYMGLVSATLFAFFIGKRFGSKLIIRFKKTRLIHAINRFEAFFQKYGKKSIGFSFFVPGVRWAMPYVVGAGEMTYGTFLKYSLIPSAGWLMLYFQIGRLFPNAYGTIVHHLRISILILLLLFAGILVIRYTVSKKFRREETK</sequence>
<evidence type="ECO:0000256" key="1">
    <source>
        <dbReference type="ARBA" id="ARBA00010792"/>
    </source>
</evidence>
<feature type="transmembrane region" description="Helical" evidence="2">
    <location>
        <begin position="170"/>
        <end position="189"/>
    </location>
</feature>
<dbReference type="PANTHER" id="PTHR42709">
    <property type="entry name" value="ALKALINE PHOSPHATASE LIKE PROTEIN"/>
    <property type="match status" value="1"/>
</dbReference>
<evidence type="ECO:0000256" key="2">
    <source>
        <dbReference type="SAM" id="Phobius"/>
    </source>
</evidence>
<organism evidence="4 5">
    <name type="scientific">Paenisporosarcina cavernae</name>
    <dbReference type="NCBI Taxonomy" id="2320858"/>
    <lineage>
        <taxon>Bacteria</taxon>
        <taxon>Bacillati</taxon>
        <taxon>Bacillota</taxon>
        <taxon>Bacilli</taxon>
        <taxon>Bacillales</taxon>
        <taxon>Caryophanaceae</taxon>
        <taxon>Paenisporosarcina</taxon>
    </lineage>
</organism>
<feature type="transmembrane region" description="Helical" evidence="2">
    <location>
        <begin position="140"/>
        <end position="158"/>
    </location>
</feature>
<keyword evidence="5" id="KW-1185">Reference proteome</keyword>
<feature type="transmembrane region" description="Helical" evidence="2">
    <location>
        <begin position="12"/>
        <end position="31"/>
    </location>
</feature>
<dbReference type="KEGG" id="paek:D3873_06035"/>
<name>A0A385YVD6_9BACL</name>
<dbReference type="EMBL" id="CP032418">
    <property type="protein sequence ID" value="AYC29463.1"/>
    <property type="molecule type" value="Genomic_DNA"/>
</dbReference>
<gene>
    <name evidence="4" type="ORF">D3873_06035</name>
</gene>
<dbReference type="Proteomes" id="UP000265725">
    <property type="component" value="Chromosome"/>
</dbReference>
<dbReference type="PANTHER" id="PTHR42709:SF9">
    <property type="entry name" value="ALKALINE PHOSPHATASE LIKE PROTEIN"/>
    <property type="match status" value="1"/>
</dbReference>
<dbReference type="RefSeq" id="WP_119883203.1">
    <property type="nucleotide sequence ID" value="NZ_CP032418.1"/>
</dbReference>
<dbReference type="OrthoDB" id="9782291at2"/>
<dbReference type="Pfam" id="PF09335">
    <property type="entry name" value="VTT_dom"/>
    <property type="match status" value="1"/>
</dbReference>
<reference evidence="5" key="1">
    <citation type="submission" date="2018-09" db="EMBL/GenBank/DDBJ databases">
        <authorList>
            <person name="Zhu H."/>
        </authorList>
    </citation>
    <scope>NUCLEOTIDE SEQUENCE [LARGE SCALE GENOMIC DNA]</scope>
    <source>
        <strain evidence="5">K2R23-3</strain>
    </source>
</reference>
<protein>
    <submittedName>
        <fullName evidence="4">DedA family protein</fullName>
    </submittedName>
</protein>
<dbReference type="InterPro" id="IPR051311">
    <property type="entry name" value="DedA_domain"/>
</dbReference>
<evidence type="ECO:0000313" key="5">
    <source>
        <dbReference type="Proteomes" id="UP000265725"/>
    </source>
</evidence>